<name>A0A5J6VKX7_9VIRU</name>
<evidence type="ECO:0008006" key="2">
    <source>
        <dbReference type="Google" id="ProtNLM"/>
    </source>
</evidence>
<reference evidence="1" key="1">
    <citation type="journal article" date="2019" name="Philos. Trans. R. Soc. Lond., B, Biol. Sci.">
        <title>Targeted metagenomic recovery of four divergent viruses reveals shared and distinctive characteristics of giant viruses of marine eukaryotes.</title>
        <authorList>
            <person name="Needham D.M."/>
            <person name="Poirier C."/>
            <person name="Hehenberger E."/>
            <person name="Jimenez V."/>
            <person name="Swalwell J.E."/>
            <person name="Santoro A.E."/>
            <person name="Worden A.Z."/>
        </authorList>
    </citation>
    <scope>NUCLEOTIDE SEQUENCE</scope>
    <source>
        <strain evidence="1">OPacV-662</strain>
    </source>
</reference>
<organism evidence="1">
    <name type="scientific">Megaviridae environmental sample</name>
    <dbReference type="NCBI Taxonomy" id="1737588"/>
    <lineage>
        <taxon>Viruses</taxon>
        <taxon>Varidnaviria</taxon>
        <taxon>Bamfordvirae</taxon>
        <taxon>Nucleocytoviricota</taxon>
        <taxon>Megaviricetes</taxon>
        <taxon>Imitervirales</taxon>
        <taxon>Mimiviridae</taxon>
        <taxon>environmental samples</taxon>
    </lineage>
</organism>
<protein>
    <recommendedName>
        <fullName evidence="2">F-box domain-containing protein</fullName>
    </recommendedName>
</protein>
<dbReference type="EMBL" id="MN448277">
    <property type="protein sequence ID" value="QFG74081.1"/>
    <property type="molecule type" value="Genomic_DNA"/>
</dbReference>
<accession>A0A5J6VKX7</accession>
<sequence length="248" mass="29297">MNFIYKIWDYLNVKDIQRTRITCKTLMKGYPLVKKNQMAYVPQEILIKWFNLDTLELPISPEFEKDIKRTKYYVKNICIEKASYDISTLIVDFPNICKLEIFDCDDDIDITYPLKELFINESTNVVPAIIDAMYVSYIEISSYNTFTINSLATEIYMDNSILTVDSKLDNLTHFSTNSPRQVIPKWMNLKSLTIKHHKIPVDEIFTPLPQDNMRPPPLVHSSWIPTTDTDTARYILWIKRVYDKRVYR</sequence>
<proteinExistence type="predicted"/>
<evidence type="ECO:0000313" key="1">
    <source>
        <dbReference type="EMBL" id="QFG74081.1"/>
    </source>
</evidence>